<dbReference type="AlphaFoldDB" id="I0V6J6"/>
<dbReference type="OrthoDB" id="3397153at2"/>
<proteinExistence type="predicted"/>
<dbReference type="Pfam" id="PF22880">
    <property type="entry name" value="DUF7019"/>
    <property type="match status" value="1"/>
</dbReference>
<gene>
    <name evidence="1" type="ORF">SacxiDRAFT_3550</name>
</gene>
<evidence type="ECO:0000313" key="2">
    <source>
        <dbReference type="Proteomes" id="UP000004691"/>
    </source>
</evidence>
<reference evidence="1 2" key="1">
    <citation type="submission" date="2012-01" db="EMBL/GenBank/DDBJ databases">
        <title>Improved High-Quality Draft sequence of Saccharomonospora xinjiangensis XJ-54.</title>
        <authorList>
            <consortium name="US DOE Joint Genome Institute"/>
            <person name="Lucas S."/>
            <person name="Han J."/>
            <person name="Lapidus A."/>
            <person name="Cheng J.-F."/>
            <person name="Goodwin L."/>
            <person name="Pitluck S."/>
            <person name="Peters L."/>
            <person name="Mikhailova N."/>
            <person name="Teshima H."/>
            <person name="Detter J.C."/>
            <person name="Han C."/>
            <person name="Tapia R."/>
            <person name="Land M."/>
            <person name="Hauser L."/>
            <person name="Kyrpides N."/>
            <person name="Ivanova N."/>
            <person name="Pagani I."/>
            <person name="Brambilla E.-M."/>
            <person name="Klenk H.-P."/>
            <person name="Woyke T."/>
        </authorList>
    </citation>
    <scope>NUCLEOTIDE SEQUENCE [LARGE SCALE GENOMIC DNA]</scope>
    <source>
        <strain evidence="1 2">XJ-54</strain>
    </source>
</reference>
<dbReference type="RefSeq" id="WP_006239936.1">
    <property type="nucleotide sequence ID" value="NZ_JH636049.1"/>
</dbReference>
<protein>
    <submittedName>
        <fullName evidence="1">Uncharacterized protein</fullName>
    </submittedName>
</protein>
<dbReference type="STRING" id="882086.SacxiDRAFT_3550"/>
<dbReference type="InterPro" id="IPR054284">
    <property type="entry name" value="DUF7019"/>
</dbReference>
<dbReference type="Proteomes" id="UP000004691">
    <property type="component" value="Unassembled WGS sequence"/>
</dbReference>
<sequence length="209" mass="22158">MSFRYYVYISDDKIDMLLSQIDPALTRKRTTEVSVSLPLLGAKRGVEAPSGSDRIARLERVVRHLHDFGDLGSVAEPGQFFGGILPMRWGPFHGTSLVYFGGEIDGTVVGLGGSGKHVLGSSSERDAEGVPRSVTPNLLDGLAAEPEIGDLLGVGTGADDEALRAVELATANLRGPLQNVEFVAKRLLSGCLGSRRVVLGSPLYVALAD</sequence>
<dbReference type="NCBIfam" id="NF040893">
    <property type="entry name" value="SAVMC3_10250"/>
    <property type="match status" value="1"/>
</dbReference>
<organism evidence="1 2">
    <name type="scientific">Saccharomonospora xinjiangensis XJ-54</name>
    <dbReference type="NCBI Taxonomy" id="882086"/>
    <lineage>
        <taxon>Bacteria</taxon>
        <taxon>Bacillati</taxon>
        <taxon>Actinomycetota</taxon>
        <taxon>Actinomycetes</taxon>
        <taxon>Pseudonocardiales</taxon>
        <taxon>Pseudonocardiaceae</taxon>
        <taxon>Saccharomonospora</taxon>
    </lineage>
</organism>
<dbReference type="EMBL" id="JH636049">
    <property type="protein sequence ID" value="EID55749.1"/>
    <property type="molecule type" value="Genomic_DNA"/>
</dbReference>
<dbReference type="HOGENOM" id="CLU_1336064_0_0_11"/>
<name>I0V6J6_9PSEU</name>
<dbReference type="eggNOG" id="ENOG502ZUMD">
    <property type="taxonomic scope" value="Bacteria"/>
</dbReference>
<accession>I0V6J6</accession>
<evidence type="ECO:0000313" key="1">
    <source>
        <dbReference type="EMBL" id="EID55749.1"/>
    </source>
</evidence>
<keyword evidence="2" id="KW-1185">Reference proteome</keyword>